<dbReference type="EMBL" id="JAFLWD010000015">
    <property type="protein sequence ID" value="MBO0440079.1"/>
    <property type="molecule type" value="Genomic_DNA"/>
</dbReference>
<name>A0ABS3H048_9ENTE</name>
<evidence type="ECO:0000313" key="3">
    <source>
        <dbReference type="Proteomes" id="UP000664632"/>
    </source>
</evidence>
<proteinExistence type="predicted"/>
<gene>
    <name evidence="2" type="ORF">JZO69_06880</name>
</gene>
<organism evidence="2 3">
    <name type="scientific">Candidatus Enterococcus ikei</name>
    <dbReference type="NCBI Taxonomy" id="2815326"/>
    <lineage>
        <taxon>Bacteria</taxon>
        <taxon>Bacillati</taxon>
        <taxon>Bacillota</taxon>
        <taxon>Bacilli</taxon>
        <taxon>Lactobacillales</taxon>
        <taxon>Enterococcaceae</taxon>
        <taxon>Enterococcus</taxon>
    </lineage>
</organism>
<reference evidence="2 3" key="1">
    <citation type="submission" date="2021-03" db="EMBL/GenBank/DDBJ databases">
        <title>Enterococcal diversity collection.</title>
        <authorList>
            <person name="Gilmore M.S."/>
            <person name="Schwartzman J."/>
            <person name="Van Tyne D."/>
            <person name="Martin M."/>
            <person name="Earl A.M."/>
            <person name="Manson A.L."/>
            <person name="Straub T."/>
            <person name="Salamzade R."/>
            <person name="Saavedra J."/>
            <person name="Lebreton F."/>
            <person name="Prichula J."/>
            <person name="Schaufler K."/>
            <person name="Gaca A."/>
            <person name="Sgardioli B."/>
            <person name="Wagenaar J."/>
            <person name="Strong T."/>
        </authorList>
    </citation>
    <scope>NUCLEOTIDE SEQUENCE [LARGE SCALE GENOMIC DNA]</scope>
    <source>
        <strain evidence="2 3">DIV0869a</strain>
    </source>
</reference>
<keyword evidence="3" id="KW-1185">Reference proteome</keyword>
<protein>
    <recommendedName>
        <fullName evidence="4">DUF5067 domain-containing protein</fullName>
    </recommendedName>
</protein>
<feature type="signal peptide" evidence="1">
    <location>
        <begin position="1"/>
        <end position="25"/>
    </location>
</feature>
<keyword evidence="1" id="KW-0732">Signal</keyword>
<comment type="caution">
    <text evidence="2">The sequence shown here is derived from an EMBL/GenBank/DDBJ whole genome shotgun (WGS) entry which is preliminary data.</text>
</comment>
<sequence>MKKSLFVASCLVIFVFFGGASSVSAEEATEYLDLQSPSSLLRGAPAVKKQLLRSGESMSIKVGGMRSNSIFSKYVVKFFVDSIDKESIYVARRSDYAGVPQKYHEKIYYTNGMVTMFDSLIDDEIRGPASGSETFLVTNYSAESVSVKLGVSSGLHLRSNPCIDFKEIDFDLNNF</sequence>
<evidence type="ECO:0000256" key="1">
    <source>
        <dbReference type="SAM" id="SignalP"/>
    </source>
</evidence>
<dbReference type="Proteomes" id="UP000664632">
    <property type="component" value="Unassembled WGS sequence"/>
</dbReference>
<feature type="chain" id="PRO_5047329520" description="DUF5067 domain-containing protein" evidence="1">
    <location>
        <begin position="26"/>
        <end position="175"/>
    </location>
</feature>
<accession>A0ABS3H048</accession>
<evidence type="ECO:0008006" key="4">
    <source>
        <dbReference type="Google" id="ProtNLM"/>
    </source>
</evidence>
<dbReference type="RefSeq" id="WP_207112158.1">
    <property type="nucleotide sequence ID" value="NZ_JAFLWD010000015.1"/>
</dbReference>
<evidence type="ECO:0000313" key="2">
    <source>
        <dbReference type="EMBL" id="MBO0440079.1"/>
    </source>
</evidence>